<protein>
    <recommendedName>
        <fullName evidence="4">Methyltransferase domain-containing protein</fullName>
    </recommendedName>
</protein>
<dbReference type="InParanoid" id="A0A218ZBI2"/>
<dbReference type="AlphaFoldDB" id="A0A218ZBI2"/>
<name>A0A218ZBI2_9HELO</name>
<dbReference type="EMBL" id="MZNU01000097">
    <property type="protein sequence ID" value="OWP04645.1"/>
    <property type="molecule type" value="Genomic_DNA"/>
</dbReference>
<evidence type="ECO:0000313" key="3">
    <source>
        <dbReference type="Proteomes" id="UP000242519"/>
    </source>
</evidence>
<evidence type="ECO:0008006" key="4">
    <source>
        <dbReference type="Google" id="ProtNLM"/>
    </source>
</evidence>
<comment type="caution">
    <text evidence="2">The sequence shown here is derived from an EMBL/GenBank/DDBJ whole genome shotgun (WGS) entry which is preliminary data.</text>
</comment>
<dbReference type="SUPFAM" id="SSF53335">
    <property type="entry name" value="S-adenosyl-L-methionine-dependent methyltransferases"/>
    <property type="match status" value="1"/>
</dbReference>
<proteinExistence type="predicted"/>
<evidence type="ECO:0000313" key="2">
    <source>
        <dbReference type="EMBL" id="OWP04645.1"/>
    </source>
</evidence>
<dbReference type="STRING" id="503106.A0A218ZBI2"/>
<sequence>MSSNKNTWRQTMRLKVNKARDTIADHLAASNSRPHVPAAAPASVPTQVDGRQTNDVVPPPPEEITKLIMHQHISRYERPYETGYPLDIDTIKRMSSQHANIIKVLGFQIHPSIQNLLPPRANVAVMYMSALDCVYGIAGEHPNYTIDGYSGSTFQERYIGLARHTGILPRNVSLQSHNFLNRNLDPQLHDAVFVEFMALALAESQWRDAFENVMDFVKPDGWLQWIDVDMSWETNKSRVFVSQPNASKEHHLEMLKGIELLESCNVLGQLLGGKRLKRLAESSQKVGTVREEIYNITQHVNESDGANGLRLSRVRSNIDSLTILAWHRLLLFLIESPESACRDWDRAKIDLVINGMVQEQKEGTYIALDIYVCLAQRSLISS</sequence>
<reference evidence="2 3" key="1">
    <citation type="submission" date="2017-04" db="EMBL/GenBank/DDBJ databases">
        <title>Draft genome sequence of Marssonina coronaria NL1: causal agent of apple blotch.</title>
        <authorList>
            <person name="Cheng Q."/>
        </authorList>
    </citation>
    <scope>NUCLEOTIDE SEQUENCE [LARGE SCALE GENOMIC DNA]</scope>
    <source>
        <strain evidence="2 3">NL1</strain>
    </source>
</reference>
<dbReference type="Proteomes" id="UP000242519">
    <property type="component" value="Unassembled WGS sequence"/>
</dbReference>
<organism evidence="2 3">
    <name type="scientific">Diplocarpon coronariae</name>
    <dbReference type="NCBI Taxonomy" id="2795749"/>
    <lineage>
        <taxon>Eukaryota</taxon>
        <taxon>Fungi</taxon>
        <taxon>Dikarya</taxon>
        <taxon>Ascomycota</taxon>
        <taxon>Pezizomycotina</taxon>
        <taxon>Leotiomycetes</taxon>
        <taxon>Helotiales</taxon>
        <taxon>Drepanopezizaceae</taxon>
        <taxon>Diplocarpon</taxon>
    </lineage>
</organism>
<evidence type="ECO:0000256" key="1">
    <source>
        <dbReference type="SAM" id="MobiDB-lite"/>
    </source>
</evidence>
<gene>
    <name evidence="2" type="ORF">B2J93_4459</name>
</gene>
<dbReference type="OrthoDB" id="184880at2759"/>
<keyword evidence="3" id="KW-1185">Reference proteome</keyword>
<feature type="compositionally biased region" description="Low complexity" evidence="1">
    <location>
        <begin position="34"/>
        <end position="45"/>
    </location>
</feature>
<feature type="region of interest" description="Disordered" evidence="1">
    <location>
        <begin position="32"/>
        <end position="55"/>
    </location>
</feature>
<dbReference type="InterPro" id="IPR029063">
    <property type="entry name" value="SAM-dependent_MTases_sf"/>
</dbReference>
<accession>A0A218ZBI2</accession>